<dbReference type="Gene3D" id="3.90.950.10">
    <property type="match status" value="1"/>
</dbReference>
<gene>
    <name evidence="3" type="ORF">UFOPK3992_02061</name>
</gene>
<dbReference type="AlphaFoldDB" id="A0A6J7RE51"/>
<organism evidence="3">
    <name type="scientific">freshwater metagenome</name>
    <dbReference type="NCBI Taxonomy" id="449393"/>
    <lineage>
        <taxon>unclassified sequences</taxon>
        <taxon>metagenomes</taxon>
        <taxon>ecological metagenomes</taxon>
    </lineage>
</organism>
<dbReference type="Pfam" id="PF02545">
    <property type="entry name" value="Maf"/>
    <property type="match status" value="1"/>
</dbReference>
<dbReference type="PIRSF" id="PIRSF006305">
    <property type="entry name" value="Maf"/>
    <property type="match status" value="1"/>
</dbReference>
<dbReference type="SUPFAM" id="SSF52972">
    <property type="entry name" value="ITPase-like"/>
    <property type="match status" value="1"/>
</dbReference>
<keyword evidence="2" id="KW-0378">Hydrolase</keyword>
<dbReference type="InterPro" id="IPR003697">
    <property type="entry name" value="Maf-like"/>
</dbReference>
<name>A0A6J7RE51_9ZZZZ</name>
<comment type="cofactor">
    <cofactor evidence="1">
        <name>a divalent metal cation</name>
        <dbReference type="ChEBI" id="CHEBI:60240"/>
    </cofactor>
</comment>
<sequence>MVAELAVDDRDSVTIAEMLAAAKANDVLQRARSLGSGPTLVLGCDSVLDFDGQSLGKPRDADDAVQRWRAMRGREGVLVTGHALLDAFGGSTQIATARTVVRFAEPTDAEVEAYVATGEPLAVAGAFTLDGLSAPFIDSIDGDPSNVIGLSLPLLRRLVRSAGHEWTNLWAERA</sequence>
<dbReference type="InterPro" id="IPR029001">
    <property type="entry name" value="ITPase-like_fam"/>
</dbReference>
<dbReference type="GO" id="GO:0047429">
    <property type="term" value="F:nucleoside triphosphate diphosphatase activity"/>
    <property type="evidence" value="ECO:0007669"/>
    <property type="project" value="InterPro"/>
</dbReference>
<accession>A0A6J7RE51</accession>
<protein>
    <submittedName>
        <fullName evidence="3">Unannotated protein</fullName>
    </submittedName>
</protein>
<reference evidence="3" key="1">
    <citation type="submission" date="2020-05" db="EMBL/GenBank/DDBJ databases">
        <authorList>
            <person name="Chiriac C."/>
            <person name="Salcher M."/>
            <person name="Ghai R."/>
            <person name="Kavagutti S V."/>
        </authorList>
    </citation>
    <scope>NUCLEOTIDE SEQUENCE</scope>
</reference>
<dbReference type="CDD" id="cd00555">
    <property type="entry name" value="Maf"/>
    <property type="match status" value="1"/>
</dbReference>
<dbReference type="HAMAP" id="MF_00528">
    <property type="entry name" value="Maf"/>
    <property type="match status" value="1"/>
</dbReference>
<dbReference type="PANTHER" id="PTHR43213">
    <property type="entry name" value="BIFUNCTIONAL DTTP/UTP PYROPHOSPHATASE/METHYLTRANSFERASE PROTEIN-RELATED"/>
    <property type="match status" value="1"/>
</dbReference>
<proteinExistence type="inferred from homology"/>
<evidence type="ECO:0000256" key="2">
    <source>
        <dbReference type="ARBA" id="ARBA00022801"/>
    </source>
</evidence>
<evidence type="ECO:0000256" key="1">
    <source>
        <dbReference type="ARBA" id="ARBA00001968"/>
    </source>
</evidence>
<dbReference type="EMBL" id="CAFBOZ010000387">
    <property type="protein sequence ID" value="CAB5026986.1"/>
    <property type="molecule type" value="Genomic_DNA"/>
</dbReference>
<dbReference type="PANTHER" id="PTHR43213:SF5">
    <property type="entry name" value="BIFUNCTIONAL DTTP_UTP PYROPHOSPHATASE_METHYLTRANSFERASE PROTEIN-RELATED"/>
    <property type="match status" value="1"/>
</dbReference>
<evidence type="ECO:0000313" key="3">
    <source>
        <dbReference type="EMBL" id="CAB5026986.1"/>
    </source>
</evidence>